<dbReference type="PANTHER" id="PTHR13479">
    <property type="entry name" value="30S RIBOSOMAL PROTEIN S18"/>
    <property type="match status" value="1"/>
</dbReference>
<organism evidence="6 8">
    <name type="scientific">Lasiodiplodia theobromae</name>
    <dbReference type="NCBI Taxonomy" id="45133"/>
    <lineage>
        <taxon>Eukaryota</taxon>
        <taxon>Fungi</taxon>
        <taxon>Dikarya</taxon>
        <taxon>Ascomycota</taxon>
        <taxon>Pezizomycotina</taxon>
        <taxon>Dothideomycetes</taxon>
        <taxon>Dothideomycetes incertae sedis</taxon>
        <taxon>Botryosphaeriales</taxon>
        <taxon>Botryosphaeriaceae</taxon>
        <taxon>Lasiodiplodia</taxon>
    </lineage>
</organism>
<dbReference type="AlphaFoldDB" id="A0A5N5CU67"/>
<keyword evidence="2 6" id="KW-0689">Ribosomal protein</keyword>
<evidence type="ECO:0000313" key="7">
    <source>
        <dbReference type="EMBL" id="KAF9630891.1"/>
    </source>
</evidence>
<reference evidence="7" key="1">
    <citation type="submission" date="2016-08" db="EMBL/GenBank/DDBJ databases">
        <authorList>
            <person name="Yan J."/>
        </authorList>
    </citation>
    <scope>NUCLEOTIDE SEQUENCE</scope>
    <source>
        <strain evidence="7">CSS-01s</strain>
    </source>
</reference>
<reference evidence="6 8" key="3">
    <citation type="journal article" date="2019" name="Sci. Rep.">
        <title>A multi-omics analysis of the grapevine pathogen Lasiodiplodia theobromae reveals that temperature affects the expression of virulence- and pathogenicity-related genes.</title>
        <authorList>
            <person name="Felix C."/>
            <person name="Meneses R."/>
            <person name="Goncalves M.F.M."/>
            <person name="Tilleman L."/>
            <person name="Duarte A.S."/>
            <person name="Jorrin-Novo J.V."/>
            <person name="Van de Peer Y."/>
            <person name="Deforce D."/>
            <person name="Van Nieuwerburgh F."/>
            <person name="Esteves A.C."/>
            <person name="Alves A."/>
        </authorList>
    </citation>
    <scope>NUCLEOTIDE SEQUENCE [LARGE SCALE GENOMIC DNA]</scope>
    <source>
        <strain evidence="6 8">LA-SOL3</strain>
    </source>
</reference>
<sequence>MSLLRLTPRRPLAALCGAPVRALSTTPVRHSSGSGDATTALFNTVMADAGIDRQSPLRRREPARQPQPQAREPATSTPEPAPSRASYARDILREHRSTAEHVDSLRLRADLELQSTRRWQVGDVYAPHDLTGVEAKKWKRSKRTPNVDAFETLGLNPLKEYKNFAIMSEYITELGRIKHSKHTGLKPRNHRKMAKAVRRAIGIGIMPSVHIHPELIKPSHGATY</sequence>
<proteinExistence type="inferred from homology"/>
<dbReference type="GO" id="GO:0005763">
    <property type="term" value="C:mitochondrial small ribosomal subunit"/>
    <property type="evidence" value="ECO:0007669"/>
    <property type="project" value="TreeGrafter"/>
</dbReference>
<reference evidence="7" key="2">
    <citation type="journal article" date="2018" name="DNA Res.">
        <title>Comparative genome and transcriptome analyses reveal adaptations to opportunistic infections in woody plant degrading pathogens of Botryosphaeriaceae.</title>
        <authorList>
            <person name="Yan J.Y."/>
            <person name="Zhao W.S."/>
            <person name="Chen Z."/>
            <person name="Xing Q.K."/>
            <person name="Zhang W."/>
            <person name="Chethana K.W.T."/>
            <person name="Xue M.F."/>
            <person name="Xu J.P."/>
            <person name="Phillips A.J.L."/>
            <person name="Wang Y."/>
            <person name="Liu J.H."/>
            <person name="Liu M."/>
            <person name="Zhou Y."/>
            <person name="Jayawardena R.S."/>
            <person name="Manawasinghe I.S."/>
            <person name="Huang J.B."/>
            <person name="Qiao G.H."/>
            <person name="Fu C.Y."/>
            <person name="Guo F.F."/>
            <person name="Dissanayake A.J."/>
            <person name="Peng Y.L."/>
            <person name="Hyde K.D."/>
            <person name="Li X.H."/>
        </authorList>
    </citation>
    <scope>NUCLEOTIDE SEQUENCE</scope>
    <source>
        <strain evidence="7">CSS-01s</strain>
    </source>
</reference>
<name>A0A5N5CU67_9PEZI</name>
<dbReference type="EMBL" id="MDYX01000041">
    <property type="protein sequence ID" value="KAF9630891.1"/>
    <property type="molecule type" value="Genomic_DNA"/>
</dbReference>
<evidence type="ECO:0000256" key="5">
    <source>
        <dbReference type="SAM" id="MobiDB-lite"/>
    </source>
</evidence>
<comment type="caution">
    <text evidence="6">The sequence shown here is derived from an EMBL/GenBank/DDBJ whole genome shotgun (WGS) entry which is preliminary data.</text>
</comment>
<dbReference type="SUPFAM" id="SSF46911">
    <property type="entry name" value="Ribosomal protein S18"/>
    <property type="match status" value="1"/>
</dbReference>
<dbReference type="FunFam" id="4.10.640.10:FF:000013">
    <property type="entry name" value="37S ribosomal protein S18"/>
    <property type="match status" value="1"/>
</dbReference>
<feature type="compositionally biased region" description="Low complexity" evidence="5">
    <location>
        <begin position="64"/>
        <end position="74"/>
    </location>
</feature>
<dbReference type="OrthoDB" id="21463at2759"/>
<gene>
    <name evidence="6" type="primary">rsm18</name>
    <name evidence="7" type="ORF">BFW01_g1453</name>
    <name evidence="6" type="ORF">DBV05_g12422</name>
</gene>
<dbReference type="GO" id="GO:0032543">
    <property type="term" value="P:mitochondrial translation"/>
    <property type="evidence" value="ECO:0007669"/>
    <property type="project" value="TreeGrafter"/>
</dbReference>
<dbReference type="Proteomes" id="UP000627934">
    <property type="component" value="Unassembled WGS sequence"/>
</dbReference>
<evidence type="ECO:0000313" key="6">
    <source>
        <dbReference type="EMBL" id="KAB2568900.1"/>
    </source>
</evidence>
<evidence type="ECO:0000256" key="4">
    <source>
        <dbReference type="ARBA" id="ARBA00035264"/>
    </source>
</evidence>
<protein>
    <recommendedName>
        <fullName evidence="4">Small ribosomal subunit protein bS18m</fullName>
    </recommendedName>
</protein>
<keyword evidence="3" id="KW-0687">Ribonucleoprotein</keyword>
<dbReference type="Proteomes" id="UP000325902">
    <property type="component" value="Unassembled WGS sequence"/>
</dbReference>
<evidence type="ECO:0000256" key="2">
    <source>
        <dbReference type="ARBA" id="ARBA00022980"/>
    </source>
</evidence>
<dbReference type="Gene3D" id="4.10.640.10">
    <property type="entry name" value="Ribosomal protein S18"/>
    <property type="match status" value="1"/>
</dbReference>
<dbReference type="GO" id="GO:0003735">
    <property type="term" value="F:structural constituent of ribosome"/>
    <property type="evidence" value="ECO:0007669"/>
    <property type="project" value="InterPro"/>
</dbReference>
<feature type="region of interest" description="Disordered" evidence="5">
    <location>
        <begin position="51"/>
        <end position="85"/>
    </location>
</feature>
<dbReference type="InterPro" id="IPR001648">
    <property type="entry name" value="Ribosomal_bS18"/>
</dbReference>
<evidence type="ECO:0000313" key="8">
    <source>
        <dbReference type="Proteomes" id="UP000325902"/>
    </source>
</evidence>
<comment type="similarity">
    <text evidence="1">Belongs to the bacterial ribosomal protein bS18 family.</text>
</comment>
<accession>A0A5N5CU67</accession>
<dbReference type="EMBL" id="VCHE01000254">
    <property type="protein sequence ID" value="KAB2568900.1"/>
    <property type="molecule type" value="Genomic_DNA"/>
</dbReference>
<evidence type="ECO:0000256" key="3">
    <source>
        <dbReference type="ARBA" id="ARBA00023274"/>
    </source>
</evidence>
<dbReference type="InterPro" id="IPR036870">
    <property type="entry name" value="Ribosomal_bS18_sf"/>
</dbReference>
<dbReference type="PANTHER" id="PTHR13479:SF40">
    <property type="entry name" value="SMALL RIBOSOMAL SUBUNIT PROTEIN BS18M"/>
    <property type="match status" value="1"/>
</dbReference>
<keyword evidence="8" id="KW-1185">Reference proteome</keyword>
<dbReference type="GO" id="GO:0070181">
    <property type="term" value="F:small ribosomal subunit rRNA binding"/>
    <property type="evidence" value="ECO:0007669"/>
    <property type="project" value="TreeGrafter"/>
</dbReference>
<dbReference type="Pfam" id="PF01084">
    <property type="entry name" value="Ribosomal_S18"/>
    <property type="match status" value="1"/>
</dbReference>
<evidence type="ECO:0000256" key="1">
    <source>
        <dbReference type="ARBA" id="ARBA00005589"/>
    </source>
</evidence>